<evidence type="ECO:0000313" key="1">
    <source>
        <dbReference type="EMBL" id="OEJ24267.1"/>
    </source>
</evidence>
<dbReference type="EMBL" id="MEHJ01000001">
    <property type="protein sequence ID" value="OEJ24267.1"/>
    <property type="molecule type" value="Genomic_DNA"/>
</dbReference>
<organism evidence="1 2">
    <name type="scientific">Streptomyces agglomeratus</name>
    <dbReference type="NCBI Taxonomy" id="285458"/>
    <lineage>
        <taxon>Bacteria</taxon>
        <taxon>Bacillati</taxon>
        <taxon>Actinomycetota</taxon>
        <taxon>Actinomycetes</taxon>
        <taxon>Kitasatosporales</taxon>
        <taxon>Streptomycetaceae</taxon>
        <taxon>Streptomyces</taxon>
    </lineage>
</organism>
<protein>
    <submittedName>
        <fullName evidence="1">Uncharacterized protein</fullName>
    </submittedName>
</protein>
<comment type="caution">
    <text evidence="1">The sequence shown here is derived from an EMBL/GenBank/DDBJ whole genome shotgun (WGS) entry which is preliminary data.</text>
</comment>
<evidence type="ECO:0000313" key="2">
    <source>
        <dbReference type="Proteomes" id="UP000095759"/>
    </source>
</evidence>
<accession>A0A1E5P465</accession>
<keyword evidence="2" id="KW-1185">Reference proteome</keyword>
<name>A0A1E5P465_9ACTN</name>
<sequence length="66" mass="7322">MNRMSIKAGTRVHDIALGLTGTTTQYHPPVRATQKYGEWDYVTENGHEYSASTADLVELAEQPEGQ</sequence>
<gene>
    <name evidence="1" type="ORF">AS594_06990</name>
</gene>
<dbReference type="Proteomes" id="UP000095759">
    <property type="component" value="Unassembled WGS sequence"/>
</dbReference>
<reference evidence="1 2" key="1">
    <citation type="submission" date="2016-08" db="EMBL/GenBank/DDBJ databases">
        <title>Complete genome sequence of Streptomyces agglomeratus strain 6-3-2, a novel anti-MRSA actinomycete isolated from Wuli of Tebit, China.</title>
        <authorList>
            <person name="Chen X."/>
        </authorList>
    </citation>
    <scope>NUCLEOTIDE SEQUENCE [LARGE SCALE GENOMIC DNA]</scope>
    <source>
        <strain evidence="1 2">6-3-2</strain>
    </source>
</reference>
<proteinExistence type="predicted"/>
<dbReference type="AlphaFoldDB" id="A0A1E5P465"/>